<protein>
    <submittedName>
        <fullName evidence="2">Uncharacterized protein</fullName>
    </submittedName>
</protein>
<evidence type="ECO:0000313" key="3">
    <source>
        <dbReference type="Proteomes" id="UP000187609"/>
    </source>
</evidence>
<dbReference type="STRING" id="49451.A0A1J6II39"/>
<keyword evidence="1" id="KW-0812">Transmembrane</keyword>
<reference evidence="2" key="1">
    <citation type="submission" date="2016-11" db="EMBL/GenBank/DDBJ databases">
        <title>The genome of Nicotiana attenuata.</title>
        <authorList>
            <person name="Xu S."/>
            <person name="Brockmoeller T."/>
            <person name="Gaquerel E."/>
            <person name="Navarro A."/>
            <person name="Kuhl H."/>
            <person name="Gase K."/>
            <person name="Ling Z."/>
            <person name="Zhou W."/>
            <person name="Kreitzer C."/>
            <person name="Stanke M."/>
            <person name="Tang H."/>
            <person name="Lyons E."/>
            <person name="Pandey P."/>
            <person name="Pandey S.P."/>
            <person name="Timmermann B."/>
            <person name="Baldwin I.T."/>
        </authorList>
    </citation>
    <scope>NUCLEOTIDE SEQUENCE [LARGE SCALE GENOMIC DNA]</scope>
    <source>
        <strain evidence="2">UT</strain>
    </source>
</reference>
<keyword evidence="1" id="KW-1133">Transmembrane helix</keyword>
<name>A0A1J6II39_NICAT</name>
<sequence length="90" mass="10634">LSGWFLLCVYISIYLEFYPPIDIVIFDLVQNFNIRVAQVGPGIWRLLACLRLLTNLAKINFLLRHFLHLYSPKIFWGGIFFLFIRGSDPW</sequence>
<keyword evidence="1" id="KW-0472">Membrane</keyword>
<proteinExistence type="predicted"/>
<evidence type="ECO:0000313" key="2">
    <source>
        <dbReference type="EMBL" id="OIT00200.1"/>
    </source>
</evidence>
<keyword evidence="3" id="KW-1185">Reference proteome</keyword>
<feature type="transmembrane region" description="Helical" evidence="1">
    <location>
        <begin position="61"/>
        <end position="84"/>
    </location>
</feature>
<comment type="caution">
    <text evidence="2">The sequence shown here is derived from an EMBL/GenBank/DDBJ whole genome shotgun (WGS) entry which is preliminary data.</text>
</comment>
<dbReference type="Proteomes" id="UP000187609">
    <property type="component" value="Unassembled WGS sequence"/>
</dbReference>
<dbReference type="AlphaFoldDB" id="A0A1J6II39"/>
<evidence type="ECO:0000256" key="1">
    <source>
        <dbReference type="SAM" id="Phobius"/>
    </source>
</evidence>
<organism evidence="2 3">
    <name type="scientific">Nicotiana attenuata</name>
    <name type="common">Coyote tobacco</name>
    <dbReference type="NCBI Taxonomy" id="49451"/>
    <lineage>
        <taxon>Eukaryota</taxon>
        <taxon>Viridiplantae</taxon>
        <taxon>Streptophyta</taxon>
        <taxon>Embryophyta</taxon>
        <taxon>Tracheophyta</taxon>
        <taxon>Spermatophyta</taxon>
        <taxon>Magnoliopsida</taxon>
        <taxon>eudicotyledons</taxon>
        <taxon>Gunneridae</taxon>
        <taxon>Pentapetalae</taxon>
        <taxon>asterids</taxon>
        <taxon>lamiids</taxon>
        <taxon>Solanales</taxon>
        <taxon>Solanaceae</taxon>
        <taxon>Nicotianoideae</taxon>
        <taxon>Nicotianeae</taxon>
        <taxon>Nicotiana</taxon>
    </lineage>
</organism>
<gene>
    <name evidence="2" type="ORF">A4A49_53603</name>
</gene>
<accession>A0A1J6II39</accession>
<feature type="non-terminal residue" evidence="2">
    <location>
        <position position="1"/>
    </location>
</feature>
<dbReference type="EMBL" id="MJEQ01037189">
    <property type="protein sequence ID" value="OIT00200.1"/>
    <property type="molecule type" value="Genomic_DNA"/>
</dbReference>